<dbReference type="PANTHER" id="PTHR28657:SF3">
    <property type="entry name" value="INDOLEAMINE 2,3-DIOXYGENASE"/>
    <property type="match status" value="1"/>
</dbReference>
<comment type="catalytic activity">
    <reaction evidence="4">
        <text>L-tryptophan + O2 = N-formyl-L-kynurenine</text>
        <dbReference type="Rhea" id="RHEA:24536"/>
        <dbReference type="ChEBI" id="CHEBI:15379"/>
        <dbReference type="ChEBI" id="CHEBI:57912"/>
        <dbReference type="ChEBI" id="CHEBI:58629"/>
    </reaction>
</comment>
<name>A0AAV9JAP8_9PEZI</name>
<dbReference type="AlphaFoldDB" id="A0AAV9JAP8"/>
<keyword evidence="4" id="KW-0223">Dioxygenase</keyword>
<dbReference type="PANTHER" id="PTHR28657">
    <property type="entry name" value="INDOLEAMINE 2,3-DIOXYGENASE"/>
    <property type="match status" value="1"/>
</dbReference>
<dbReference type="EMBL" id="JAVFHQ010000045">
    <property type="protein sequence ID" value="KAK4542099.1"/>
    <property type="molecule type" value="Genomic_DNA"/>
</dbReference>
<keyword evidence="2 4" id="KW-0479">Metal-binding</keyword>
<accession>A0AAV9JAP8</accession>
<evidence type="ECO:0000256" key="1">
    <source>
        <dbReference type="ARBA" id="ARBA00007119"/>
    </source>
</evidence>
<comment type="caution">
    <text evidence="5">The sequence shown here is derived from an EMBL/GenBank/DDBJ whole genome shotgun (WGS) entry which is preliminary data.</text>
</comment>
<proteinExistence type="inferred from homology"/>
<dbReference type="Proteomes" id="UP001324427">
    <property type="component" value="Unassembled WGS sequence"/>
</dbReference>
<dbReference type="Pfam" id="PF01231">
    <property type="entry name" value="IDO"/>
    <property type="match status" value="1"/>
</dbReference>
<dbReference type="Gene3D" id="1.20.58.480">
    <property type="match status" value="1"/>
</dbReference>
<sequence length="463" mass="50394">MSPYLSHDFASSGSEQKTLTMQAAPHLDADPAVLPSSLDPFTVTTSTGFMPLHTPVVDLPAAFNALTTLAENMPIVKLDGTPGLLAQYQLGPTVDGGALPDLSHEIDKLVAADGEPDLAAITAAFRDYAFLASAYLLEPCWERQNKGLEGYGLGRAVLPKCLAGPLVKTAKMLDIPPFMSYAAAYSLYNYRFADPAIGHDAYSNLRLIRAFECGLDPASSEAGFVLTHVDMVKHSAGLVKGAAQLLNAVAAPDSPAQPILDAFDLLLETMTVVEASMESMWQHSKPKDYLSYRTFIFGITNQSMFPAGVVYEGQHDDTPLFFRGESGANDSMIPLLDALLQIPMPANPLTEILKDFRSYRPKPHREFLAVVRERAEAVGVKEEYIIRRSSHPTATGGSPIVTWLPNQLLAVMDLQRAVWEGVDGAAREGVSRDVVEMMEGVEEQRGKLQREVERWCQERGAGA</sequence>
<comment type="similarity">
    <text evidence="1 4">Belongs to the indoleamine 2,3-dioxygenase family.</text>
</comment>
<keyword evidence="4" id="KW-0349">Heme</keyword>
<evidence type="ECO:0000313" key="6">
    <source>
        <dbReference type="Proteomes" id="UP001324427"/>
    </source>
</evidence>
<dbReference type="InterPro" id="IPR000898">
    <property type="entry name" value="Indolamine_dOase"/>
</dbReference>
<keyword evidence="4" id="KW-0560">Oxidoreductase</keyword>
<gene>
    <name evidence="5" type="ORF">LTR36_007130</name>
</gene>
<dbReference type="InterPro" id="IPR037217">
    <property type="entry name" value="Trp/Indoleamine_2_3_dOase-like"/>
</dbReference>
<reference evidence="5 6" key="1">
    <citation type="submission" date="2021-11" db="EMBL/GenBank/DDBJ databases">
        <title>Black yeast isolated from Biological Soil Crust.</title>
        <authorList>
            <person name="Kurbessoian T."/>
        </authorList>
    </citation>
    <scope>NUCLEOTIDE SEQUENCE [LARGE SCALE GENOMIC DNA]</scope>
    <source>
        <strain evidence="5 6">CCFEE 5522</strain>
    </source>
</reference>
<protein>
    <recommendedName>
        <fullName evidence="4">Indoleamine 2,3-dioxygenase</fullName>
        <ecNumber evidence="4">1.13.11.52</ecNumber>
    </recommendedName>
</protein>
<evidence type="ECO:0000256" key="3">
    <source>
        <dbReference type="ARBA" id="ARBA00023004"/>
    </source>
</evidence>
<evidence type="ECO:0000256" key="4">
    <source>
        <dbReference type="RuleBase" id="RU369119"/>
    </source>
</evidence>
<dbReference type="GO" id="GO:0019441">
    <property type="term" value="P:L-tryptophan catabolic process to kynurenine"/>
    <property type="evidence" value="ECO:0007669"/>
    <property type="project" value="UniProtKB-UniRule"/>
</dbReference>
<evidence type="ECO:0000313" key="5">
    <source>
        <dbReference type="EMBL" id="KAK4542099.1"/>
    </source>
</evidence>
<organism evidence="5 6">
    <name type="scientific">Oleoguttula mirabilis</name>
    <dbReference type="NCBI Taxonomy" id="1507867"/>
    <lineage>
        <taxon>Eukaryota</taxon>
        <taxon>Fungi</taxon>
        <taxon>Dikarya</taxon>
        <taxon>Ascomycota</taxon>
        <taxon>Pezizomycotina</taxon>
        <taxon>Dothideomycetes</taxon>
        <taxon>Dothideomycetidae</taxon>
        <taxon>Mycosphaerellales</taxon>
        <taxon>Teratosphaeriaceae</taxon>
        <taxon>Oleoguttula</taxon>
    </lineage>
</organism>
<evidence type="ECO:0000256" key="2">
    <source>
        <dbReference type="ARBA" id="ARBA00022723"/>
    </source>
</evidence>
<dbReference type="GO" id="GO:0020037">
    <property type="term" value="F:heme binding"/>
    <property type="evidence" value="ECO:0007669"/>
    <property type="project" value="UniProtKB-UniRule"/>
</dbReference>
<dbReference type="SUPFAM" id="SSF140959">
    <property type="entry name" value="Indolic compounds 2,3-dioxygenase-like"/>
    <property type="match status" value="1"/>
</dbReference>
<dbReference type="GO" id="GO:0046872">
    <property type="term" value="F:metal ion binding"/>
    <property type="evidence" value="ECO:0007669"/>
    <property type="project" value="UniProtKB-UniRule"/>
</dbReference>
<keyword evidence="6" id="KW-1185">Reference proteome</keyword>
<dbReference type="EC" id="1.13.11.52" evidence="4"/>
<comment type="function">
    <text evidence="4">Produces N-formyl-kynurenine through the oxidation of tryptophan.</text>
</comment>
<keyword evidence="3 4" id="KW-0408">Iron</keyword>
<dbReference type="GO" id="GO:0033754">
    <property type="term" value="F:indoleamine 2,3-dioxygenase activity"/>
    <property type="evidence" value="ECO:0007669"/>
    <property type="project" value="UniProtKB-EC"/>
</dbReference>